<dbReference type="Gene3D" id="3.30.750.24">
    <property type="entry name" value="STAS domain"/>
    <property type="match status" value="1"/>
</dbReference>
<dbReference type="Proteomes" id="UP000010988">
    <property type="component" value="Unassembled WGS sequence"/>
</dbReference>
<dbReference type="EMBL" id="BANR01000021">
    <property type="protein sequence ID" value="GAC50147.1"/>
    <property type="molecule type" value="Genomic_DNA"/>
</dbReference>
<sequence>MSAQPAVSGIANPRNEIHDARIQGTADTSARLTAQAMSARAEGATLVLVDVSSVTSVRPSGVADLLHAVRHMRTTGGDLRLYGYSSAFDDALRALDLARVLRVHPDRDSALRGHTRAIGELTEPVLRPKRFGRRVRSVRSS</sequence>
<dbReference type="InterPro" id="IPR002645">
    <property type="entry name" value="STAS_dom"/>
</dbReference>
<evidence type="ECO:0000313" key="3">
    <source>
        <dbReference type="Proteomes" id="UP000010988"/>
    </source>
</evidence>
<protein>
    <recommendedName>
        <fullName evidence="1">STAS domain-containing protein</fullName>
    </recommendedName>
</protein>
<name>L7KQB7_9ACTN</name>
<dbReference type="eggNOG" id="ENOG5031WCA">
    <property type="taxonomic scope" value="Bacteria"/>
</dbReference>
<dbReference type="Pfam" id="PF01740">
    <property type="entry name" value="STAS"/>
    <property type="match status" value="1"/>
</dbReference>
<dbReference type="STRING" id="1220583.GOACH_21_00400"/>
<reference evidence="2 3" key="1">
    <citation type="submission" date="2012-12" db="EMBL/GenBank/DDBJ databases">
        <title>Whole genome shotgun sequence of Gordonia aichiensis NBRC 108223.</title>
        <authorList>
            <person name="Isaki-Nakamura S."/>
            <person name="Hosoyama A."/>
            <person name="Tsuchikane K."/>
            <person name="Ando Y."/>
            <person name="Baba S."/>
            <person name="Ohji S."/>
            <person name="Hamada M."/>
            <person name="Tamura T."/>
            <person name="Yamazoe A."/>
            <person name="Yamazaki S."/>
            <person name="Fujita N."/>
        </authorList>
    </citation>
    <scope>NUCLEOTIDE SEQUENCE [LARGE SCALE GENOMIC DNA]</scope>
    <source>
        <strain evidence="2 3">NBRC 108223</strain>
    </source>
</reference>
<gene>
    <name evidence="2" type="ORF">GOACH_21_00400</name>
</gene>
<accession>L7KQB7</accession>
<organism evidence="2 3">
    <name type="scientific">Gordonia aichiensis NBRC 108223</name>
    <dbReference type="NCBI Taxonomy" id="1220583"/>
    <lineage>
        <taxon>Bacteria</taxon>
        <taxon>Bacillati</taxon>
        <taxon>Actinomycetota</taxon>
        <taxon>Actinomycetes</taxon>
        <taxon>Mycobacteriales</taxon>
        <taxon>Gordoniaceae</taxon>
        <taxon>Gordonia</taxon>
    </lineage>
</organism>
<dbReference type="CDD" id="cd07043">
    <property type="entry name" value="STAS_anti-anti-sigma_factors"/>
    <property type="match status" value="1"/>
</dbReference>
<dbReference type="InterPro" id="IPR036513">
    <property type="entry name" value="STAS_dom_sf"/>
</dbReference>
<proteinExistence type="predicted"/>
<keyword evidence="3" id="KW-1185">Reference proteome</keyword>
<comment type="caution">
    <text evidence="2">The sequence shown here is derived from an EMBL/GenBank/DDBJ whole genome shotgun (WGS) entry which is preliminary data.</text>
</comment>
<dbReference type="RefSeq" id="WP_005177489.1">
    <property type="nucleotide sequence ID" value="NZ_BANR01000021.1"/>
</dbReference>
<evidence type="ECO:0000259" key="1">
    <source>
        <dbReference type="PROSITE" id="PS50801"/>
    </source>
</evidence>
<dbReference type="AlphaFoldDB" id="L7KQB7"/>
<dbReference type="PROSITE" id="PS50801">
    <property type="entry name" value="STAS"/>
    <property type="match status" value="1"/>
</dbReference>
<feature type="domain" description="STAS" evidence="1">
    <location>
        <begin position="1"/>
        <end position="114"/>
    </location>
</feature>
<evidence type="ECO:0000313" key="2">
    <source>
        <dbReference type="EMBL" id="GAC50147.1"/>
    </source>
</evidence>
<dbReference type="SUPFAM" id="SSF52091">
    <property type="entry name" value="SpoIIaa-like"/>
    <property type="match status" value="1"/>
</dbReference>